<reference evidence="1" key="1">
    <citation type="submission" date="2022-08" db="EMBL/GenBank/DDBJ databases">
        <title>Genome Sequence of Lecanicillium fungicola.</title>
        <authorList>
            <person name="Buettner E."/>
        </authorList>
    </citation>
    <scope>NUCLEOTIDE SEQUENCE</scope>
    <source>
        <strain evidence="1">Babe33</strain>
    </source>
</reference>
<gene>
    <name evidence="1" type="ORF">NQ176_g5515</name>
</gene>
<proteinExistence type="predicted"/>
<name>A0ACC1N9H6_9HYPO</name>
<accession>A0ACC1N9H6</accession>
<keyword evidence="2" id="KW-1185">Reference proteome</keyword>
<protein>
    <submittedName>
        <fullName evidence="1">Uncharacterized protein</fullName>
    </submittedName>
</protein>
<evidence type="ECO:0000313" key="1">
    <source>
        <dbReference type="EMBL" id="KAJ2975443.1"/>
    </source>
</evidence>
<evidence type="ECO:0000313" key="2">
    <source>
        <dbReference type="Proteomes" id="UP001143910"/>
    </source>
</evidence>
<comment type="caution">
    <text evidence="1">The sequence shown here is derived from an EMBL/GenBank/DDBJ whole genome shotgun (WGS) entry which is preliminary data.</text>
</comment>
<dbReference type="Proteomes" id="UP001143910">
    <property type="component" value="Unassembled WGS sequence"/>
</dbReference>
<sequence>MSEIQYLTQSLISLITNANLDSVLQKHRIVRVLHLFYREQNLLDTLSAVERQKLSLCLTIEQIQSTTLYEIKADLRIMAGDKKSSEKKRVPSFLIPKKAAKAAEGKRSSRRAAVDDKPKTAAGAASMPDETANNQIMRLPKAERASASDERTRVLINAPPAIEAGPSSYGNDANSSTPRGRRVTSSGNINDVTVEGKAHVGLLFDGHARRLASVKNDMKFVDLTMSGEDGQTSGLLGDIYGDLESSAGKPELSLGKLVGHYEHVRIEGKGENEAGAKPVLGAVITWRETVPEKHRSDWARVWNKSEKNESEKGKREKGKSEKNKSERSKSRKDKSGKKKGGKEN</sequence>
<organism evidence="1 2">
    <name type="scientific">Zarea fungicola</name>
    <dbReference type="NCBI Taxonomy" id="93591"/>
    <lineage>
        <taxon>Eukaryota</taxon>
        <taxon>Fungi</taxon>
        <taxon>Dikarya</taxon>
        <taxon>Ascomycota</taxon>
        <taxon>Pezizomycotina</taxon>
        <taxon>Sordariomycetes</taxon>
        <taxon>Hypocreomycetidae</taxon>
        <taxon>Hypocreales</taxon>
        <taxon>Cordycipitaceae</taxon>
        <taxon>Zarea</taxon>
    </lineage>
</organism>
<dbReference type="EMBL" id="JANJQO010000707">
    <property type="protein sequence ID" value="KAJ2975443.1"/>
    <property type="molecule type" value="Genomic_DNA"/>
</dbReference>